<comment type="caution">
    <text evidence="3">The sequence shown here is derived from an EMBL/GenBank/DDBJ whole genome shotgun (WGS) entry which is preliminary data.</text>
</comment>
<dbReference type="InterPro" id="IPR001387">
    <property type="entry name" value="Cro/C1-type_HTH"/>
</dbReference>
<dbReference type="Proteomes" id="UP001631957">
    <property type="component" value="Unassembled WGS sequence"/>
</dbReference>
<name>A0ABW9HWC4_9ACTN</name>
<protein>
    <submittedName>
        <fullName evidence="3">Helix-turn-helix domain-containing protein</fullName>
    </submittedName>
</protein>
<proteinExistence type="predicted"/>
<sequence>MVEQPLNRKKLDPDSSPEAAFGALLREEREKQGLTQEELATRTGFSSSHMSAVETARKKPTLQLARRVDVALRTGDMFERKWRKMRKGGLLEGSPQYINDEAKAAEIRLYEVGVIPGLLQTPEYAQVVTQSAVKRGTITSAQAEERIALINERQASLLRTPPPQIFAVLDESCLRRPMGGPAVMHAQFERLIEFAELPNTHLQIALFELGERRPLSLPLYLLTMRDRSLLSYAESAHRGHLERDITFVEPLLASYHQLQAVSLSQAESVAMIRELQRGLK</sequence>
<dbReference type="Gene3D" id="1.10.260.40">
    <property type="entry name" value="lambda repressor-like DNA-binding domains"/>
    <property type="match status" value="1"/>
</dbReference>
<feature type="domain" description="HTH cro/C1-type" evidence="2">
    <location>
        <begin position="25"/>
        <end position="78"/>
    </location>
</feature>
<keyword evidence="4" id="KW-1185">Reference proteome</keyword>
<dbReference type="SMART" id="SM00530">
    <property type="entry name" value="HTH_XRE"/>
    <property type="match status" value="1"/>
</dbReference>
<evidence type="ECO:0000313" key="3">
    <source>
        <dbReference type="EMBL" id="MFM9611524.1"/>
    </source>
</evidence>
<gene>
    <name evidence="3" type="ORF">ACKI18_22765</name>
</gene>
<feature type="region of interest" description="Disordered" evidence="1">
    <location>
        <begin position="1"/>
        <end position="20"/>
    </location>
</feature>
<accession>A0ABW9HWC4</accession>
<dbReference type="Pfam" id="PF19054">
    <property type="entry name" value="DUF5753"/>
    <property type="match status" value="1"/>
</dbReference>
<dbReference type="EMBL" id="JBJVNI010000012">
    <property type="protein sequence ID" value="MFM9611524.1"/>
    <property type="molecule type" value="Genomic_DNA"/>
</dbReference>
<dbReference type="CDD" id="cd00093">
    <property type="entry name" value="HTH_XRE"/>
    <property type="match status" value="1"/>
</dbReference>
<organism evidence="3 4">
    <name type="scientific">Streptomyces niveiscabiei</name>
    <dbReference type="NCBI Taxonomy" id="164115"/>
    <lineage>
        <taxon>Bacteria</taxon>
        <taxon>Bacillati</taxon>
        <taxon>Actinomycetota</taxon>
        <taxon>Actinomycetes</taxon>
        <taxon>Kitasatosporales</taxon>
        <taxon>Streptomycetaceae</taxon>
        <taxon>Streptomyces</taxon>
    </lineage>
</organism>
<dbReference type="RefSeq" id="WP_055725185.1">
    <property type="nucleotide sequence ID" value="NZ_JBJVNI010000012.1"/>
</dbReference>
<dbReference type="Pfam" id="PF13560">
    <property type="entry name" value="HTH_31"/>
    <property type="match status" value="1"/>
</dbReference>
<evidence type="ECO:0000256" key="1">
    <source>
        <dbReference type="SAM" id="MobiDB-lite"/>
    </source>
</evidence>
<reference evidence="3 4" key="1">
    <citation type="submission" date="2024-12" db="EMBL/GenBank/DDBJ databases">
        <title>Forecasting of Potato common scab and diversities of Pathogenic streptomyces spp. in china.</title>
        <authorList>
            <person name="Handique U."/>
            <person name="Wu J."/>
        </authorList>
    </citation>
    <scope>NUCLEOTIDE SEQUENCE [LARGE SCALE GENOMIC DNA]</scope>
    <source>
        <strain evidence="3 4">ZRIMU1530</strain>
    </source>
</reference>
<dbReference type="InterPro" id="IPR043917">
    <property type="entry name" value="DUF5753"/>
</dbReference>
<evidence type="ECO:0000259" key="2">
    <source>
        <dbReference type="PROSITE" id="PS50943"/>
    </source>
</evidence>
<evidence type="ECO:0000313" key="4">
    <source>
        <dbReference type="Proteomes" id="UP001631957"/>
    </source>
</evidence>
<dbReference type="SUPFAM" id="SSF47413">
    <property type="entry name" value="lambda repressor-like DNA-binding domains"/>
    <property type="match status" value="1"/>
</dbReference>
<dbReference type="InterPro" id="IPR010982">
    <property type="entry name" value="Lambda_DNA-bd_dom_sf"/>
</dbReference>
<dbReference type="PROSITE" id="PS50943">
    <property type="entry name" value="HTH_CROC1"/>
    <property type="match status" value="1"/>
</dbReference>